<dbReference type="CDD" id="cd04301">
    <property type="entry name" value="NAT_SF"/>
    <property type="match status" value="1"/>
</dbReference>
<dbReference type="AlphaFoldDB" id="A0A927K6E6"/>
<dbReference type="EMBL" id="JACYXZ010000002">
    <property type="protein sequence ID" value="MBD8869990.1"/>
    <property type="molecule type" value="Genomic_DNA"/>
</dbReference>
<evidence type="ECO:0000313" key="4">
    <source>
        <dbReference type="EMBL" id="MBD8869990.1"/>
    </source>
</evidence>
<keyword evidence="2" id="KW-0012">Acyltransferase</keyword>
<dbReference type="PANTHER" id="PTHR43877">
    <property type="entry name" value="AMINOALKYLPHOSPHONATE N-ACETYLTRANSFERASE-RELATED-RELATED"/>
    <property type="match status" value="1"/>
</dbReference>
<dbReference type="SUPFAM" id="SSF55729">
    <property type="entry name" value="Acyl-CoA N-acyltransferases (Nat)"/>
    <property type="match status" value="1"/>
</dbReference>
<feature type="domain" description="N-acetyltransferase" evidence="3">
    <location>
        <begin position="2"/>
        <end position="154"/>
    </location>
</feature>
<evidence type="ECO:0000256" key="2">
    <source>
        <dbReference type="ARBA" id="ARBA00023315"/>
    </source>
</evidence>
<keyword evidence="1" id="KW-0808">Transferase</keyword>
<dbReference type="RefSeq" id="WP_192143069.1">
    <property type="nucleotide sequence ID" value="NZ_JACYXZ010000002.1"/>
</dbReference>
<dbReference type="Gene3D" id="3.40.630.30">
    <property type="match status" value="1"/>
</dbReference>
<comment type="caution">
    <text evidence="4">The sequence shown here is derived from an EMBL/GenBank/DDBJ whole genome shotgun (WGS) entry which is preliminary data.</text>
</comment>
<evidence type="ECO:0000313" key="5">
    <source>
        <dbReference type="Proteomes" id="UP000616839"/>
    </source>
</evidence>
<keyword evidence="5" id="KW-1185">Reference proteome</keyword>
<gene>
    <name evidence="4" type="ORF">IE331_10190</name>
</gene>
<dbReference type="Pfam" id="PF00583">
    <property type="entry name" value="Acetyltransf_1"/>
    <property type="match status" value="1"/>
</dbReference>
<reference evidence="4" key="1">
    <citation type="submission" date="2020-09" db="EMBL/GenBank/DDBJ databases">
        <title>Nocardioides sp. strain MJB4 16S ribosomal RNA gene Genome sequencing and assembly.</title>
        <authorList>
            <person name="Kim I."/>
        </authorList>
    </citation>
    <scope>NUCLEOTIDE SEQUENCE</scope>
    <source>
        <strain evidence="4">MJB4</strain>
    </source>
</reference>
<proteinExistence type="predicted"/>
<protein>
    <submittedName>
        <fullName evidence="4">GNAT family N-acetyltransferase</fullName>
    </submittedName>
</protein>
<accession>A0A927K6E6</accession>
<evidence type="ECO:0000256" key="1">
    <source>
        <dbReference type="ARBA" id="ARBA00022679"/>
    </source>
</evidence>
<dbReference type="PANTHER" id="PTHR43877:SF2">
    <property type="entry name" value="AMINOALKYLPHOSPHONATE N-ACETYLTRANSFERASE-RELATED"/>
    <property type="match status" value="1"/>
</dbReference>
<dbReference type="InterPro" id="IPR000182">
    <property type="entry name" value="GNAT_dom"/>
</dbReference>
<organism evidence="4 5">
    <name type="scientific">Nocardioides donggukensis</name>
    <dbReference type="NCBI Taxonomy" id="2774019"/>
    <lineage>
        <taxon>Bacteria</taxon>
        <taxon>Bacillati</taxon>
        <taxon>Actinomycetota</taxon>
        <taxon>Actinomycetes</taxon>
        <taxon>Propionibacteriales</taxon>
        <taxon>Nocardioidaceae</taxon>
        <taxon>Nocardioides</taxon>
    </lineage>
</organism>
<name>A0A927K6E6_9ACTN</name>
<evidence type="ECO:0000259" key="3">
    <source>
        <dbReference type="PROSITE" id="PS51186"/>
    </source>
</evidence>
<dbReference type="Proteomes" id="UP000616839">
    <property type="component" value="Unassembled WGS sequence"/>
</dbReference>
<dbReference type="InterPro" id="IPR050832">
    <property type="entry name" value="Bact_Acetyltransf"/>
</dbReference>
<sequence>MDTIRVLEADDWELLRDLRLRALADAPEAYCSTVERELAFTESDWRQRSGGLSVVAFAGGEPAAIGGGFSSTPGWMQVVGMWTAPEHRGRGLATAVLGELVHHARTQGQRVTLDVVEGNTAAESTYTHFGFVPTGESEPLREGSDLLVWRYVLPAG</sequence>
<dbReference type="InterPro" id="IPR016181">
    <property type="entry name" value="Acyl_CoA_acyltransferase"/>
</dbReference>
<dbReference type="PROSITE" id="PS51186">
    <property type="entry name" value="GNAT"/>
    <property type="match status" value="1"/>
</dbReference>
<dbReference type="GO" id="GO:0016747">
    <property type="term" value="F:acyltransferase activity, transferring groups other than amino-acyl groups"/>
    <property type="evidence" value="ECO:0007669"/>
    <property type="project" value="InterPro"/>
</dbReference>